<gene>
    <name evidence="3" type="ORF">ADEAN_000437000</name>
</gene>
<evidence type="ECO:0000256" key="1">
    <source>
        <dbReference type="SAM" id="MobiDB-lite"/>
    </source>
</evidence>
<feature type="compositionally biased region" description="Acidic residues" evidence="1">
    <location>
        <begin position="195"/>
        <end position="207"/>
    </location>
</feature>
<feature type="compositionally biased region" description="Polar residues" evidence="1">
    <location>
        <begin position="300"/>
        <end position="312"/>
    </location>
</feature>
<name>A0A7G2CFH1_9TRYP</name>
<feature type="transmembrane region" description="Helical" evidence="2">
    <location>
        <begin position="90"/>
        <end position="113"/>
    </location>
</feature>
<feature type="transmembrane region" description="Helical" evidence="2">
    <location>
        <begin position="125"/>
        <end position="146"/>
    </location>
</feature>
<proteinExistence type="predicted"/>
<dbReference type="EMBL" id="LR877151">
    <property type="protein sequence ID" value="CAD2216892.1"/>
    <property type="molecule type" value="Genomic_DNA"/>
</dbReference>
<feature type="transmembrane region" description="Helical" evidence="2">
    <location>
        <begin position="51"/>
        <end position="78"/>
    </location>
</feature>
<keyword evidence="2" id="KW-0472">Membrane</keyword>
<feature type="region of interest" description="Disordered" evidence="1">
    <location>
        <begin position="296"/>
        <end position="327"/>
    </location>
</feature>
<keyword evidence="2" id="KW-1133">Transmembrane helix</keyword>
<evidence type="ECO:0000313" key="4">
    <source>
        <dbReference type="Proteomes" id="UP000515908"/>
    </source>
</evidence>
<organism evidence="3 4">
    <name type="scientific">Angomonas deanei</name>
    <dbReference type="NCBI Taxonomy" id="59799"/>
    <lineage>
        <taxon>Eukaryota</taxon>
        <taxon>Discoba</taxon>
        <taxon>Euglenozoa</taxon>
        <taxon>Kinetoplastea</taxon>
        <taxon>Metakinetoplastina</taxon>
        <taxon>Trypanosomatida</taxon>
        <taxon>Trypanosomatidae</taxon>
        <taxon>Strigomonadinae</taxon>
        <taxon>Angomonas</taxon>
    </lineage>
</organism>
<sequence>MAIEIIERFGGHGRVVTLLTAILHFLHALFCLINYLSWVRHVDILSHVIRSAYIGLCVVGCVSYLFGASVFYMWAWRFPEPEEVAKRRRVYGIMINLLLSDVPLFVIETQIVWEVQFRHGIQGFTYVLTCISIFYSILRVWTFFMVRVIKFRLPQRENARYSLSRPFRRTDHSHHANNNNSTIRTFYNRNKENEGGNELEPIDDENNSENSSNNNNNGEARQRTGLEAFMDDVEDFSPRENDNNNNNNYYGAAVNRYIDDSDTEPMAEADDDEAFYTNNNNNENVVGIGRGGGGVISVNHNNDSRNNPNGPFSYSRREAPGGGILKN</sequence>
<dbReference type="Proteomes" id="UP000515908">
    <property type="component" value="Chromosome 07"/>
</dbReference>
<keyword evidence="4" id="KW-1185">Reference proteome</keyword>
<evidence type="ECO:0000313" key="3">
    <source>
        <dbReference type="EMBL" id="CAD2216892.1"/>
    </source>
</evidence>
<protein>
    <submittedName>
        <fullName evidence="3">Uncharacterized protein</fullName>
    </submittedName>
</protein>
<dbReference type="AlphaFoldDB" id="A0A7G2CFH1"/>
<feature type="compositionally biased region" description="Low complexity" evidence="1">
    <location>
        <begin position="208"/>
        <end position="217"/>
    </location>
</feature>
<reference evidence="3 4" key="1">
    <citation type="submission" date="2020-08" db="EMBL/GenBank/DDBJ databases">
        <authorList>
            <person name="Newling K."/>
            <person name="Davey J."/>
            <person name="Forrester S."/>
        </authorList>
    </citation>
    <scope>NUCLEOTIDE SEQUENCE [LARGE SCALE GENOMIC DNA]</scope>
    <source>
        <strain evidence="4">Crithidia deanei Carvalho (ATCC PRA-265)</strain>
    </source>
</reference>
<dbReference type="VEuPathDB" id="TriTrypDB:ADEAN_000437000"/>
<evidence type="ECO:0000256" key="2">
    <source>
        <dbReference type="SAM" id="Phobius"/>
    </source>
</evidence>
<feature type="region of interest" description="Disordered" evidence="1">
    <location>
        <begin position="191"/>
        <end position="220"/>
    </location>
</feature>
<keyword evidence="2" id="KW-0812">Transmembrane</keyword>
<accession>A0A7G2CFH1</accession>
<feature type="transmembrane region" description="Helical" evidence="2">
    <location>
        <begin position="15"/>
        <end position="39"/>
    </location>
</feature>